<accession>A0A3D8IUP9</accession>
<proteinExistence type="inferred from homology"/>
<comment type="caution">
    <text evidence="6">The sequence shown here is derived from an EMBL/GenBank/DDBJ whole genome shotgun (WGS) entry which is preliminary data.</text>
</comment>
<evidence type="ECO:0000259" key="5">
    <source>
        <dbReference type="Pfam" id="PF01420"/>
    </source>
</evidence>
<name>A0A3D8IUP9_9HELI</name>
<dbReference type="GO" id="GO:0009307">
    <property type="term" value="P:DNA restriction-modification system"/>
    <property type="evidence" value="ECO:0007669"/>
    <property type="project" value="UniProtKB-KW"/>
</dbReference>
<keyword evidence="7" id="KW-1185">Reference proteome</keyword>
<dbReference type="Pfam" id="PF01420">
    <property type="entry name" value="Methylase_S"/>
    <property type="match status" value="1"/>
</dbReference>
<dbReference type="RefSeq" id="WP_147289235.1">
    <property type="nucleotide sequence ID" value="NZ_FZPM01000036.1"/>
</dbReference>
<dbReference type="Gene3D" id="3.90.220.20">
    <property type="entry name" value="DNA methylase specificity domains"/>
    <property type="match status" value="1"/>
</dbReference>
<evidence type="ECO:0000313" key="7">
    <source>
        <dbReference type="Proteomes" id="UP000256424"/>
    </source>
</evidence>
<evidence type="ECO:0000256" key="2">
    <source>
        <dbReference type="ARBA" id="ARBA00022747"/>
    </source>
</evidence>
<keyword evidence="3" id="KW-0238">DNA-binding</keyword>
<reference evidence="6 7" key="1">
    <citation type="submission" date="2018-04" db="EMBL/GenBank/DDBJ databases">
        <title>Novel Campyloabacter and Helicobacter Species and Strains.</title>
        <authorList>
            <person name="Mannion A.J."/>
            <person name="Shen Z."/>
            <person name="Fox J.G."/>
        </authorList>
    </citation>
    <scope>NUCLEOTIDE SEQUENCE [LARGE SCALE GENOMIC DNA]</scope>
    <source>
        <strain evidence="6 7">MIT 97-5075</strain>
    </source>
</reference>
<dbReference type="AlphaFoldDB" id="A0A3D8IUP9"/>
<dbReference type="SUPFAM" id="SSF116734">
    <property type="entry name" value="DNA methylase specificity domain"/>
    <property type="match status" value="1"/>
</dbReference>
<keyword evidence="2" id="KW-0680">Restriction system</keyword>
<organism evidence="6 7">
    <name type="scientific">Helicobacter aurati</name>
    <dbReference type="NCBI Taxonomy" id="137778"/>
    <lineage>
        <taxon>Bacteria</taxon>
        <taxon>Pseudomonadati</taxon>
        <taxon>Campylobacterota</taxon>
        <taxon>Epsilonproteobacteria</taxon>
        <taxon>Campylobacterales</taxon>
        <taxon>Helicobacteraceae</taxon>
        <taxon>Helicobacter</taxon>
    </lineage>
</organism>
<gene>
    <name evidence="6" type="ORF">CQA66_09070</name>
</gene>
<protein>
    <recommendedName>
        <fullName evidence="5">Type I restriction modification DNA specificity domain-containing protein</fullName>
    </recommendedName>
</protein>
<feature type="region of interest" description="Disordered" evidence="4">
    <location>
        <begin position="153"/>
        <end position="181"/>
    </location>
</feature>
<feature type="domain" description="Type I restriction modification DNA specificity" evidence="5">
    <location>
        <begin position="15"/>
        <end position="97"/>
    </location>
</feature>
<dbReference type="InterPro" id="IPR000055">
    <property type="entry name" value="Restrct_endonuc_typeI_TRD"/>
</dbReference>
<evidence type="ECO:0000313" key="6">
    <source>
        <dbReference type="EMBL" id="RDU69007.1"/>
    </source>
</evidence>
<evidence type="ECO:0000256" key="3">
    <source>
        <dbReference type="ARBA" id="ARBA00023125"/>
    </source>
</evidence>
<dbReference type="Proteomes" id="UP000256424">
    <property type="component" value="Unassembled WGS sequence"/>
</dbReference>
<evidence type="ECO:0000256" key="4">
    <source>
        <dbReference type="SAM" id="MobiDB-lite"/>
    </source>
</evidence>
<evidence type="ECO:0000256" key="1">
    <source>
        <dbReference type="ARBA" id="ARBA00010923"/>
    </source>
</evidence>
<feature type="non-terminal residue" evidence="6">
    <location>
        <position position="1"/>
    </location>
</feature>
<sequence length="181" mass="20511">QAMQIKELLEFLKYEEVEFKPLQEICYLRAGDRIIKSMMSENEKYPVIGGGVVPTGYFKDYNFIQGITIARAGSAGYVAWQEKPFWATDVCFVATLREFCHSEALAEESHSNCRSEVLQSTTEESQQVKRDVSLAMQAQHDKVNVCHSEALAEESHSNCRSEVLQSTTEESHNIESQHTNP</sequence>
<dbReference type="InterPro" id="IPR044946">
    <property type="entry name" value="Restrct_endonuc_typeI_TRD_sf"/>
</dbReference>
<comment type="similarity">
    <text evidence="1">Belongs to the type-I restriction system S methylase family.</text>
</comment>
<dbReference type="EMBL" id="NXLW01000041">
    <property type="protein sequence ID" value="RDU69007.1"/>
    <property type="molecule type" value="Genomic_DNA"/>
</dbReference>
<dbReference type="GO" id="GO:0003677">
    <property type="term" value="F:DNA binding"/>
    <property type="evidence" value="ECO:0007669"/>
    <property type="project" value="UniProtKB-KW"/>
</dbReference>